<comment type="subcellular location">
    <subcellularLocation>
        <location evidence="1">Secreted</location>
        <location evidence="1">Cell wall</location>
        <topology evidence="1">Peptidoglycan-anchor</topology>
    </subcellularLocation>
</comment>
<evidence type="ECO:0000256" key="2">
    <source>
        <dbReference type="ARBA" id="ARBA00007257"/>
    </source>
</evidence>
<dbReference type="Pfam" id="PF17802">
    <property type="entry name" value="SpaA"/>
    <property type="match status" value="9"/>
</dbReference>
<evidence type="ECO:0000313" key="13">
    <source>
        <dbReference type="Proteomes" id="UP000535838"/>
    </source>
</evidence>
<feature type="domain" description="SpaA-like prealbumin fold" evidence="10">
    <location>
        <begin position="1705"/>
        <end position="1792"/>
    </location>
</feature>
<feature type="chain" id="PRO_5033054363" description="Gram-positive cocci surface proteins LPxTG domain-containing protein" evidence="9">
    <location>
        <begin position="31"/>
        <end position="1882"/>
    </location>
</feature>
<proteinExistence type="inferred from homology"/>
<dbReference type="InterPro" id="IPR011252">
    <property type="entry name" value="Fibrogen-bd_dom1"/>
</dbReference>
<dbReference type="SUPFAM" id="SSF49478">
    <property type="entry name" value="Cna protein B-type domain"/>
    <property type="match status" value="7"/>
</dbReference>
<organism evidence="12 13">
    <name type="scientific">Cohnella thailandensis</name>
    <dbReference type="NCBI Taxonomy" id="557557"/>
    <lineage>
        <taxon>Bacteria</taxon>
        <taxon>Bacillati</taxon>
        <taxon>Bacillota</taxon>
        <taxon>Bacilli</taxon>
        <taxon>Bacillales</taxon>
        <taxon>Paenibacillaceae</taxon>
        <taxon>Cohnella</taxon>
    </lineage>
</organism>
<feature type="compositionally biased region" description="Low complexity" evidence="7">
    <location>
        <begin position="1819"/>
        <end position="1831"/>
    </location>
</feature>
<feature type="domain" description="SpaA-like prealbumin fold" evidence="10">
    <location>
        <begin position="1415"/>
        <end position="1499"/>
    </location>
</feature>
<dbReference type="Gene3D" id="2.60.40.10">
    <property type="entry name" value="Immunoglobulins"/>
    <property type="match status" value="9"/>
</dbReference>
<dbReference type="PANTHER" id="PTHR36108">
    <property type="entry name" value="COLOSSIN-B-RELATED"/>
    <property type="match status" value="1"/>
</dbReference>
<dbReference type="InterPro" id="IPR041171">
    <property type="entry name" value="SDR_Ig"/>
</dbReference>
<dbReference type="GO" id="GO:0007155">
    <property type="term" value="P:cell adhesion"/>
    <property type="evidence" value="ECO:0007669"/>
    <property type="project" value="InterPro"/>
</dbReference>
<evidence type="ECO:0000256" key="4">
    <source>
        <dbReference type="ARBA" id="ARBA00022525"/>
    </source>
</evidence>
<evidence type="ECO:0000313" key="12">
    <source>
        <dbReference type="EMBL" id="MBB6637618.1"/>
    </source>
</evidence>
<dbReference type="NCBIfam" id="TIGR01451">
    <property type="entry name" value="B_ant_repeat"/>
    <property type="match status" value="1"/>
</dbReference>
<keyword evidence="8" id="KW-0472">Membrane</keyword>
<dbReference type="InterPro" id="IPR047589">
    <property type="entry name" value="DUF11_rpt"/>
</dbReference>
<dbReference type="RefSeq" id="WP_185122828.1">
    <property type="nucleotide sequence ID" value="NZ_JACJVQ010000024.1"/>
</dbReference>
<dbReference type="SUPFAM" id="SSF49401">
    <property type="entry name" value="Bacterial adhesins"/>
    <property type="match status" value="6"/>
</dbReference>
<feature type="domain" description="SpaA-like prealbumin fold" evidence="10">
    <location>
        <begin position="1132"/>
        <end position="1214"/>
    </location>
</feature>
<keyword evidence="4" id="KW-0964">Secreted</keyword>
<feature type="domain" description="SpaA-like prealbumin fold" evidence="10">
    <location>
        <begin position="1611"/>
        <end position="1690"/>
    </location>
</feature>
<evidence type="ECO:0000256" key="8">
    <source>
        <dbReference type="SAM" id="Phobius"/>
    </source>
</evidence>
<accession>A0A841T5P0</accession>
<dbReference type="EMBL" id="JACJVQ010000024">
    <property type="protein sequence ID" value="MBB6637618.1"/>
    <property type="molecule type" value="Genomic_DNA"/>
</dbReference>
<evidence type="ECO:0000256" key="5">
    <source>
        <dbReference type="ARBA" id="ARBA00022729"/>
    </source>
</evidence>
<dbReference type="PANTHER" id="PTHR36108:SF13">
    <property type="entry name" value="COLOSSIN-B-RELATED"/>
    <property type="match status" value="1"/>
</dbReference>
<dbReference type="Proteomes" id="UP000535838">
    <property type="component" value="Unassembled WGS sequence"/>
</dbReference>
<protein>
    <recommendedName>
        <fullName evidence="14">Gram-positive cocci surface proteins LPxTG domain-containing protein</fullName>
    </recommendedName>
</protein>
<keyword evidence="5 9" id="KW-0732">Signal</keyword>
<keyword evidence="8" id="KW-1133">Transmembrane helix</keyword>
<evidence type="ECO:0000256" key="1">
    <source>
        <dbReference type="ARBA" id="ARBA00004168"/>
    </source>
</evidence>
<dbReference type="InterPro" id="IPR013783">
    <property type="entry name" value="Ig-like_fold"/>
</dbReference>
<dbReference type="Gene3D" id="2.60.40.1280">
    <property type="match status" value="1"/>
</dbReference>
<keyword evidence="8" id="KW-0812">Transmembrane</keyword>
<dbReference type="InterPro" id="IPR041033">
    <property type="entry name" value="SpaA_PFL_dom_1"/>
</dbReference>
<evidence type="ECO:0000259" key="11">
    <source>
        <dbReference type="Pfam" id="PF17961"/>
    </source>
</evidence>
<evidence type="ECO:0000256" key="3">
    <source>
        <dbReference type="ARBA" id="ARBA00022512"/>
    </source>
</evidence>
<gene>
    <name evidence="12" type="ORF">H7B67_26140</name>
</gene>
<comment type="caution">
    <text evidence="12">The sequence shown here is derived from an EMBL/GenBank/DDBJ whole genome shotgun (WGS) entry which is preliminary data.</text>
</comment>
<feature type="domain" description="SpaA-like prealbumin fold" evidence="10">
    <location>
        <begin position="1227"/>
        <end position="1307"/>
    </location>
</feature>
<feature type="region of interest" description="Disordered" evidence="7">
    <location>
        <begin position="1797"/>
        <end position="1845"/>
    </location>
</feature>
<evidence type="ECO:0000259" key="10">
    <source>
        <dbReference type="Pfam" id="PF17802"/>
    </source>
</evidence>
<evidence type="ECO:0000256" key="6">
    <source>
        <dbReference type="ARBA" id="ARBA00023088"/>
    </source>
</evidence>
<comment type="similarity">
    <text evidence="2">Belongs to the serine-aspartate repeat-containing protein (SDr) family.</text>
</comment>
<sequence>MRKYAKILVSALLIIALQAGPVSSMFLAYAAGNDVTDQVASQFITGVDLKEKTGAPVENEVTLVGQQDIDTSTQFYLWYDFTVPNVHSIEAGDYIEVDVPQALVFPGGGGTIPLPDLVTEDGDTIAQAYLDPGNKIRLVFTSAIETLSNVGGAFYIAGSFDPSAINTDGSDTDINFTVPQRTVTLSFKAAPPPEPEPVTVTKDGAITNGTSIEWKITVDKADFSATNVVENAVLTDVIPASQSLDISSIEVNNAAPDASDISLVGNTLNLSLGTLSSKQEITFVTTLTEQALLDALTAGQTSIDVTNDALLTHDGNQTTPADHPKTVTIPLNILSKSGNYLPTTTVNNTKNIEWTIVVNEDELTFDNAVIEDKLPSGLTFIAGSETITGATGVTPTVNGSDVTFNLGNITGKVTIKYLTEIDPARFTANGSYTFNNTAVLKWDGLTGTGISRGANVGVGSNLFTKSGAGYNRSNGVISWSMVINNESINLAAPTITDTIPNNQQYMEGSARIVDHQGNVYSGGTLDYDTATKTLSYAFNSAINSKYVLTFDTKPVSTENITSNSSGQFTNKATFTSGSIAFDSTGTQSFSSNVLRKEQAGYNISNRHVTWRFIVNENGDTTPSSNAGALDPSFYQANPLTNVVITDAIPAGLAYAGNFSIVDSLGADASSLVTVNEDNGVVTVSFNQPITKKYVILFDTQIVDESHFTVKDSSLNNGNFSITNEATLTHNGTTKTNKMSATQEIKNRIVSKMGIPTTFGNKYIDWVVYLNSNAVNLNSLLNVDSFWLIDNLQEGLELDTTSVSLIAYDQAVNLPNSLPASGDDGLGAGRAISLDGSHIKYDATTRQFRFNFPGDIATAYKLSFRTYVTESVVSGAQFSNGINLFGSKNGTPVNIDSAYQSSDARQVTFLEGGSLGYGNLGKLIVNKVDLEDTNKKLSGATFALFDRFGNKVQEKATVDGELEFNRIKIDLPYYVKEVEAPTGYLLSGDVSVDGTAATPTGTSAVVADAIEAQLDSATNQKSMELIFKNQKIKANIQFVKQNEAGDALAGAQFGLFERGASASSAPLATATSTSSGVVSFTDVVYGQYDIREISAPVGYRTLTGVVHEVEVTAQDHGQTLNLAPVANELIKANIKFVKKNTLGAGIAGAEFSLYNDNNQVVATTLSAADGTVEFKDVLAGQYTIRETAAPFGYVPLTGVIGTATITEAEYGTTIQLADVTNELIQSDIEFVKHTENNLPLEGARFGLYGASDELVQSQVSQSDGKVKFTNVGQGTYTIREIEAPYGYLTDSRDIYNVTITANDHHQTISLAPVVNTLIKADIEFKKVDAKGDGLAGAEFVLLDVNDSEAVVQTVTSGSDGRVAFTDVHEGKYLIREKTAPVGYNPLTGDVATVDIDALKHNTTVTLPDVTNQIIKGDVEFVKVAKYTGLPLENARFALYAADDTTYDREIATVTSDDQGIVRFEDVEYGDYTIIEVTPPSGYNLSKDKLSVSVRQEGETYSLGNFENEPTPASIIIGTIEVKKVNVNGAPLAGAKFGLYDLQGELVKEAVTNSSGIARFLAVPAGAYTVKELEAPANYVKTDRVEKAVIATMNNEVKLTFVNERSGDAPWPDVIVNKVDDAGKPLAGVKFALYKASDASLATPVATGTTNSEGVATFKNIIPGEYIVKEIQALKGYILTNTTLPVTVTEEVKVHNAGTMVNKLIRGDIVITKVNERKEPLQGAKFGLYDGSGKLVQSVVSNSEGIASFKGIPYGTYQLHELVAPESYQKSTDKIAITITVDGEVLAYSIVNKKSNVASVGNGGTPGQQGNGSDDEGTSDGGEASNGSVDGNSGDNGGGGDAAAGVDSELPKTGDAIAAMIWLFVGSGVLILALLGVGRRVRKQ</sequence>
<dbReference type="Pfam" id="PF17961">
    <property type="entry name" value="Big_8"/>
    <property type="match status" value="1"/>
</dbReference>
<keyword evidence="13" id="KW-1185">Reference proteome</keyword>
<evidence type="ECO:0000256" key="7">
    <source>
        <dbReference type="SAM" id="MobiDB-lite"/>
    </source>
</evidence>
<feature type="domain" description="SDR-like Ig" evidence="11">
    <location>
        <begin position="69"/>
        <end position="168"/>
    </location>
</feature>
<reference evidence="12 13" key="1">
    <citation type="submission" date="2020-08" db="EMBL/GenBank/DDBJ databases">
        <title>Cohnella phylogeny.</title>
        <authorList>
            <person name="Dunlap C."/>
        </authorList>
    </citation>
    <scope>NUCLEOTIDE SEQUENCE [LARGE SCALE GENOMIC DNA]</scope>
    <source>
        <strain evidence="12 13">DSM 25241</strain>
    </source>
</reference>
<dbReference type="Gene3D" id="2.60.40.740">
    <property type="match status" value="5"/>
</dbReference>
<feature type="domain" description="SpaA-like prealbumin fold" evidence="10">
    <location>
        <begin position="1034"/>
        <end position="1114"/>
    </location>
</feature>
<dbReference type="InterPro" id="IPR008966">
    <property type="entry name" value="Adhesion_dom_sf"/>
</dbReference>
<name>A0A841T5P0_9BACL</name>
<evidence type="ECO:0008006" key="14">
    <source>
        <dbReference type="Google" id="ProtNLM"/>
    </source>
</evidence>
<feature type="compositionally biased region" description="Gly residues" evidence="7">
    <location>
        <begin position="1799"/>
        <end position="1808"/>
    </location>
</feature>
<feature type="domain" description="SpaA-like prealbumin fold" evidence="10">
    <location>
        <begin position="920"/>
        <end position="988"/>
    </location>
</feature>
<feature type="transmembrane region" description="Helical" evidence="8">
    <location>
        <begin position="1854"/>
        <end position="1875"/>
    </location>
</feature>
<feature type="domain" description="SpaA-like prealbumin fold" evidence="10">
    <location>
        <begin position="1320"/>
        <end position="1405"/>
    </location>
</feature>
<feature type="domain" description="SpaA-like prealbumin fold" evidence="10">
    <location>
        <begin position="1516"/>
        <end position="1602"/>
    </location>
</feature>
<feature type="signal peptide" evidence="9">
    <location>
        <begin position="1"/>
        <end position="30"/>
    </location>
</feature>
<evidence type="ECO:0000256" key="9">
    <source>
        <dbReference type="SAM" id="SignalP"/>
    </source>
</evidence>
<keyword evidence="6" id="KW-0572">Peptidoglycan-anchor</keyword>
<keyword evidence="3" id="KW-0134">Cell wall</keyword>